<protein>
    <submittedName>
        <fullName evidence="2">Uncharacterized conserved protein YafD, endonuclease/exonuclease/phosphatase (EEP) superfamily</fullName>
    </submittedName>
</protein>
<evidence type="ECO:0000313" key="2">
    <source>
        <dbReference type="EMBL" id="SDO25939.1"/>
    </source>
</evidence>
<dbReference type="Gene3D" id="3.60.10.10">
    <property type="entry name" value="Endonuclease/exonuclease/phosphatase"/>
    <property type="match status" value="1"/>
</dbReference>
<dbReference type="GO" id="GO:0004519">
    <property type="term" value="F:endonuclease activity"/>
    <property type="evidence" value="ECO:0007669"/>
    <property type="project" value="UniProtKB-KW"/>
</dbReference>
<keyword evidence="2" id="KW-0255">Endonuclease</keyword>
<organism evidence="2 3">
    <name type="scientific">Nakamurella panacisegetis</name>
    <dbReference type="NCBI Taxonomy" id="1090615"/>
    <lineage>
        <taxon>Bacteria</taxon>
        <taxon>Bacillati</taxon>
        <taxon>Actinomycetota</taxon>
        <taxon>Actinomycetes</taxon>
        <taxon>Nakamurellales</taxon>
        <taxon>Nakamurellaceae</taxon>
        <taxon>Nakamurella</taxon>
    </lineage>
</organism>
<dbReference type="InterPro" id="IPR005135">
    <property type="entry name" value="Endo/exonuclease/phosphatase"/>
</dbReference>
<keyword evidence="2" id="KW-0540">Nuclease</keyword>
<dbReference type="Proteomes" id="UP000198741">
    <property type="component" value="Chromosome I"/>
</dbReference>
<keyword evidence="2" id="KW-0269">Exonuclease</keyword>
<proteinExistence type="predicted"/>
<gene>
    <name evidence="2" type="ORF">SAMN04515671_0338</name>
</gene>
<dbReference type="AlphaFoldDB" id="A0A1H0I3H0"/>
<name>A0A1H0I3H0_9ACTN</name>
<dbReference type="Pfam" id="PF03372">
    <property type="entry name" value="Exo_endo_phos"/>
    <property type="match status" value="1"/>
</dbReference>
<keyword evidence="3" id="KW-1185">Reference proteome</keyword>
<keyword evidence="2" id="KW-0378">Hydrolase</keyword>
<evidence type="ECO:0000259" key="1">
    <source>
        <dbReference type="Pfam" id="PF03372"/>
    </source>
</evidence>
<dbReference type="GO" id="GO:0004527">
    <property type="term" value="F:exonuclease activity"/>
    <property type="evidence" value="ECO:0007669"/>
    <property type="project" value="UniProtKB-KW"/>
</dbReference>
<sequence>MLNGMRTDPELPRDRRSPRLGLRTILPVAALVGAGVRPERLGLSTTPYVLHALSFRGPLSLLLASAGLAVLRGGTTTPGRTRTTAGLALALAGLGQAGIVARRGWACRPVPGRADLVAISLNTLGGAATPEQVAALVLAELPATSSVMVSLPETSPADAARIADRLAAAGHPFQAFSTTEGPRRFDTTSLLLSENLGSYQQVPAPLMLLGAVLATPRSGSGPTFAAVHPGAPVAAVGYPEWATYVSRAVDLCRSNPDSVVAGDFNATIDHGPMRHLEPSFDAAVRAGRGAEGTWPAAFPAPLAAPIDHVLVNGGYDVLGSRTVRVGASDHRAVIVRLRRR</sequence>
<evidence type="ECO:0000313" key="3">
    <source>
        <dbReference type="Proteomes" id="UP000198741"/>
    </source>
</evidence>
<dbReference type="EMBL" id="LT629710">
    <property type="protein sequence ID" value="SDO25939.1"/>
    <property type="molecule type" value="Genomic_DNA"/>
</dbReference>
<reference evidence="2 3" key="1">
    <citation type="submission" date="2016-10" db="EMBL/GenBank/DDBJ databases">
        <authorList>
            <person name="de Groot N.N."/>
        </authorList>
    </citation>
    <scope>NUCLEOTIDE SEQUENCE [LARGE SCALE GENOMIC DNA]</scope>
    <source>
        <strain evidence="3">P4-7,KCTC 19426,CECT 7604</strain>
    </source>
</reference>
<accession>A0A1H0I3H0</accession>
<dbReference type="InterPro" id="IPR036691">
    <property type="entry name" value="Endo/exonu/phosph_ase_sf"/>
</dbReference>
<feature type="domain" description="Endonuclease/exonuclease/phosphatase" evidence="1">
    <location>
        <begin position="120"/>
        <end position="330"/>
    </location>
</feature>
<dbReference type="SUPFAM" id="SSF56219">
    <property type="entry name" value="DNase I-like"/>
    <property type="match status" value="1"/>
</dbReference>